<comment type="caution">
    <text evidence="1">The sequence shown here is derived from an EMBL/GenBank/DDBJ whole genome shotgun (WGS) entry which is preliminary data.</text>
</comment>
<name>A0A9X4QZP1_9STAP</name>
<organism evidence="1 2">
    <name type="scientific">Staphylococcus equorum</name>
    <dbReference type="NCBI Taxonomy" id="246432"/>
    <lineage>
        <taxon>Bacteria</taxon>
        <taxon>Bacillati</taxon>
        <taxon>Bacillota</taxon>
        <taxon>Bacilli</taxon>
        <taxon>Bacillales</taxon>
        <taxon>Staphylococcaceae</taxon>
        <taxon>Staphylococcus</taxon>
    </lineage>
</organism>
<dbReference type="Proteomes" id="UP001152422">
    <property type="component" value="Unassembled WGS sequence"/>
</dbReference>
<dbReference type="RefSeq" id="WP_277583537.1">
    <property type="nucleotide sequence ID" value="NZ_JAMBPY010000008.1"/>
</dbReference>
<accession>A0A9X4QZP1</accession>
<keyword evidence="2" id="KW-1185">Reference proteome</keyword>
<proteinExistence type="predicted"/>
<gene>
    <name evidence="1" type="ORF">M4L89_12330</name>
</gene>
<protein>
    <submittedName>
        <fullName evidence="1">Uncharacterized protein</fullName>
    </submittedName>
</protein>
<sequence>MYNLNMQQGVQNLLNSNVQSKIISKESGVNESVISKLRNGSQQINETKHGYINNIYKCYVNHKKEIEAQIGVPDYILSEKLPISVRKFLDELSFSVAAIQQQKSSRINKVYVYDEYNLNDEGSSKEKISYIVVSEIIPINRNGDVYPYHISITNTVSDRKNIKEIKNLKISFNKEELEIVLKRYKHLGAKIKIVKTEKGGLTIKVSPSKEDIVIQGIESNYFDIQYQDNYSLHVIQKSNNRTGNEIRGTENIEIQGSDS</sequence>
<dbReference type="EMBL" id="JAMBQA010000008">
    <property type="protein sequence ID" value="MDG0847015.1"/>
    <property type="molecule type" value="Genomic_DNA"/>
</dbReference>
<reference evidence="1" key="1">
    <citation type="submission" date="2022-05" db="EMBL/GenBank/DDBJ databases">
        <title>Comparative genomics of Staphylococcus equorum isolates.</title>
        <authorList>
            <person name="Luelf R.H."/>
        </authorList>
    </citation>
    <scope>NUCLEOTIDE SEQUENCE</scope>
    <source>
        <strain evidence="1">TMW 2.2497</strain>
    </source>
</reference>
<dbReference type="AlphaFoldDB" id="A0A9X4QZP1"/>
<evidence type="ECO:0000313" key="2">
    <source>
        <dbReference type="Proteomes" id="UP001152422"/>
    </source>
</evidence>
<evidence type="ECO:0000313" key="1">
    <source>
        <dbReference type="EMBL" id="MDG0847015.1"/>
    </source>
</evidence>